<evidence type="ECO:0000256" key="1">
    <source>
        <dbReference type="ARBA" id="ARBA00022729"/>
    </source>
</evidence>
<dbReference type="Gene3D" id="2.40.40.10">
    <property type="entry name" value="RlpA-like domain"/>
    <property type="match status" value="1"/>
</dbReference>
<evidence type="ECO:0000313" key="4">
    <source>
        <dbReference type="EMBL" id="OAV97017.1"/>
    </source>
</evidence>
<proteinExistence type="predicted"/>
<dbReference type="Pfam" id="PF03330">
    <property type="entry name" value="DPBB_1"/>
    <property type="match status" value="1"/>
</dbReference>
<protein>
    <submittedName>
        <fullName evidence="5">DPBB_1 domain-containing protein</fullName>
    </submittedName>
</protein>
<reference evidence="5" key="4">
    <citation type="submission" date="2025-05" db="UniProtKB">
        <authorList>
            <consortium name="EnsemblFungi"/>
        </authorList>
    </citation>
    <scope>IDENTIFICATION</scope>
    <source>
        <strain evidence="5">isolate 1-1 / race 1 (BBBD)</strain>
    </source>
</reference>
<dbReference type="OrthoDB" id="2499275at2759"/>
<dbReference type="CDD" id="cd22191">
    <property type="entry name" value="DPBB_RlpA_EXP_N-like"/>
    <property type="match status" value="1"/>
</dbReference>
<dbReference type="EnsemblFungi" id="PTTG_00105-t43_1">
    <property type="protein sequence ID" value="PTTG_00105-t43_1-p1"/>
    <property type="gene ID" value="PTTG_00105"/>
</dbReference>
<feature type="chain" id="PRO_5009386095" evidence="2">
    <location>
        <begin position="17"/>
        <end position="160"/>
    </location>
</feature>
<reference evidence="5 6" key="3">
    <citation type="journal article" date="2017" name="G3 (Bethesda)">
        <title>Comparative analysis highlights variable genome content of wheat rusts and divergence of the mating loci.</title>
        <authorList>
            <person name="Cuomo C.A."/>
            <person name="Bakkeren G."/>
            <person name="Khalil H.B."/>
            <person name="Panwar V."/>
            <person name="Joly D."/>
            <person name="Linning R."/>
            <person name="Sakthikumar S."/>
            <person name="Song X."/>
            <person name="Adiconis X."/>
            <person name="Fan L."/>
            <person name="Goldberg J.M."/>
            <person name="Levin J.Z."/>
            <person name="Young S."/>
            <person name="Zeng Q."/>
            <person name="Anikster Y."/>
            <person name="Bruce M."/>
            <person name="Wang M."/>
            <person name="Yin C."/>
            <person name="McCallum B."/>
            <person name="Szabo L.J."/>
            <person name="Hulbert S."/>
            <person name="Chen X."/>
            <person name="Fellers J.P."/>
        </authorList>
    </citation>
    <scope>NUCLEOTIDE SEQUENCE</scope>
    <source>
        <strain evidence="5">isolate 1-1 / race 1 (BBBD)</strain>
        <strain evidence="6">Isolate 1-1 / race 1 (BBBD)</strain>
    </source>
</reference>
<dbReference type="VEuPathDB" id="FungiDB:PTTG_00105"/>
<evidence type="ECO:0000313" key="5">
    <source>
        <dbReference type="EnsemblFungi" id="PTTG_00105-t43_1-p1"/>
    </source>
</evidence>
<sequence length="160" mass="16860">MSLAIILLAFGPLTMGAPLPIPKPEQASSAGLFHGVATWFRPNLGACGEISSEKDYMIAMNSAQYKSGGPCHKNVVIRNKSNGKSVVAKVLDECPSCRWGSLDLSPSAFKALGKLEDGVLPVSPSSLFPPSLPGLVLTLLLVYILPVSSSSDCLEMDLTN</sequence>
<dbReference type="SUPFAM" id="SSF50685">
    <property type="entry name" value="Barwin-like endoglucanases"/>
    <property type="match status" value="1"/>
</dbReference>
<dbReference type="PANTHER" id="PTHR31836:SF25">
    <property type="entry name" value="RLPA-LIKE PROTEIN DOUBLE-PSI BETA-BARREL DOMAIN-CONTAINING PROTEIN"/>
    <property type="match status" value="1"/>
</dbReference>
<dbReference type="Proteomes" id="UP000005240">
    <property type="component" value="Unassembled WGS sequence"/>
</dbReference>
<organism evidence="4">
    <name type="scientific">Puccinia triticina (isolate 1-1 / race 1 (BBBD))</name>
    <name type="common">Brown leaf rust fungus</name>
    <dbReference type="NCBI Taxonomy" id="630390"/>
    <lineage>
        <taxon>Eukaryota</taxon>
        <taxon>Fungi</taxon>
        <taxon>Dikarya</taxon>
        <taxon>Basidiomycota</taxon>
        <taxon>Pucciniomycotina</taxon>
        <taxon>Pucciniomycetes</taxon>
        <taxon>Pucciniales</taxon>
        <taxon>Pucciniaceae</taxon>
        <taxon>Puccinia</taxon>
    </lineage>
</organism>
<accession>A0A0C4EH89</accession>
<gene>
    <name evidence="4" type="ORF">PTTG_00105</name>
</gene>
<evidence type="ECO:0000313" key="6">
    <source>
        <dbReference type="Proteomes" id="UP000005240"/>
    </source>
</evidence>
<feature type="signal peptide" evidence="2">
    <location>
        <begin position="1"/>
        <end position="16"/>
    </location>
</feature>
<keyword evidence="1 2" id="KW-0732">Signal</keyword>
<dbReference type="PANTHER" id="PTHR31836">
    <property type="match status" value="1"/>
</dbReference>
<dbReference type="EMBL" id="ADAS02000016">
    <property type="protein sequence ID" value="OAV97017.1"/>
    <property type="molecule type" value="Genomic_DNA"/>
</dbReference>
<dbReference type="STRING" id="630390.A0A0C4EH89"/>
<reference evidence="4" key="1">
    <citation type="submission" date="2009-11" db="EMBL/GenBank/DDBJ databases">
        <authorList>
            <consortium name="The Broad Institute Genome Sequencing Platform"/>
            <person name="Ward D."/>
            <person name="Feldgarden M."/>
            <person name="Earl A."/>
            <person name="Young S.K."/>
            <person name="Zeng Q."/>
            <person name="Koehrsen M."/>
            <person name="Alvarado L."/>
            <person name="Berlin A."/>
            <person name="Bochicchio J."/>
            <person name="Borenstein D."/>
            <person name="Chapman S.B."/>
            <person name="Chen Z."/>
            <person name="Engels R."/>
            <person name="Freedman E."/>
            <person name="Gellesch M."/>
            <person name="Goldberg J."/>
            <person name="Griggs A."/>
            <person name="Gujja S."/>
            <person name="Heilman E."/>
            <person name="Heiman D."/>
            <person name="Hepburn T."/>
            <person name="Howarth C."/>
            <person name="Jen D."/>
            <person name="Larson L."/>
            <person name="Lewis B."/>
            <person name="Mehta T."/>
            <person name="Park D."/>
            <person name="Pearson M."/>
            <person name="Roberts A."/>
            <person name="Saif S."/>
            <person name="Shea T."/>
            <person name="Shenoy N."/>
            <person name="Sisk P."/>
            <person name="Stolte C."/>
            <person name="Sykes S."/>
            <person name="Thomson T."/>
            <person name="Walk T."/>
            <person name="White J."/>
            <person name="Yandava C."/>
            <person name="Izard J."/>
            <person name="Baranova O.V."/>
            <person name="Blanton J.M."/>
            <person name="Tanner A.C."/>
            <person name="Dewhirst F.E."/>
            <person name="Haas B."/>
            <person name="Nusbaum C."/>
            <person name="Birren B."/>
        </authorList>
    </citation>
    <scope>NUCLEOTIDE SEQUENCE [LARGE SCALE GENOMIC DNA]</scope>
    <source>
        <strain evidence="4">1-1 BBBD Race 1</strain>
    </source>
</reference>
<feature type="domain" description="RlpA-like protein double-psi beta-barrel" evidence="3">
    <location>
        <begin position="34"/>
        <end position="122"/>
    </location>
</feature>
<dbReference type="InterPro" id="IPR036908">
    <property type="entry name" value="RlpA-like_sf"/>
</dbReference>
<dbReference type="InterPro" id="IPR009009">
    <property type="entry name" value="RlpA-like_DPBB"/>
</dbReference>
<name>A0A0C4EH89_PUCT1</name>
<evidence type="ECO:0000256" key="2">
    <source>
        <dbReference type="SAM" id="SignalP"/>
    </source>
</evidence>
<evidence type="ECO:0000259" key="3">
    <source>
        <dbReference type="Pfam" id="PF03330"/>
    </source>
</evidence>
<dbReference type="InterPro" id="IPR051477">
    <property type="entry name" value="Expansin_CellWall"/>
</dbReference>
<reference evidence="4" key="2">
    <citation type="submission" date="2016-05" db="EMBL/GenBank/DDBJ databases">
        <title>Comparative analysis highlights variable genome content of wheat rusts and divergence of the mating loci.</title>
        <authorList>
            <person name="Cuomo C.A."/>
            <person name="Bakkeren G."/>
            <person name="Szabo L."/>
            <person name="Khalil H."/>
            <person name="Joly D."/>
            <person name="Goldberg J."/>
            <person name="Young S."/>
            <person name="Zeng Q."/>
            <person name="Fellers J."/>
        </authorList>
    </citation>
    <scope>NUCLEOTIDE SEQUENCE [LARGE SCALE GENOMIC DNA]</scope>
    <source>
        <strain evidence="4">1-1 BBBD Race 1</strain>
    </source>
</reference>
<keyword evidence="6" id="KW-1185">Reference proteome</keyword>
<dbReference type="AlphaFoldDB" id="A0A0C4EH89"/>